<dbReference type="InterPro" id="IPR050863">
    <property type="entry name" value="CenT-Element_Derived"/>
</dbReference>
<reference evidence="4" key="1">
    <citation type="submission" date="2025-08" db="UniProtKB">
        <authorList>
            <consortium name="RefSeq"/>
        </authorList>
    </citation>
    <scope>IDENTIFICATION</scope>
</reference>
<accession>A0ABM4BRY0</accession>
<dbReference type="InterPro" id="IPR006600">
    <property type="entry name" value="HTH_CenpB_DNA-bd_dom"/>
</dbReference>
<dbReference type="InterPro" id="IPR004875">
    <property type="entry name" value="DDE_SF_endonuclease_dom"/>
</dbReference>
<dbReference type="InterPro" id="IPR009057">
    <property type="entry name" value="Homeodomain-like_sf"/>
</dbReference>
<feature type="domain" description="HTH CENPB-type" evidence="2">
    <location>
        <begin position="64"/>
        <end position="142"/>
    </location>
</feature>
<sequence length="641" mass="72589">MPRSKIGVFRKKISEMDMLNAVNFVLQQKMSLSEAARHCNIKKSTLIYQLKQFKKSGSCEYLYLHTKPKKVFSTEEELILVNYLADAANMHYGLTLKQIRSFAYEYALANHKKIETSWMKNKCAGEQWLRDFRKRYNNKLSLRKPQPTSLGRSSAFNRETVRIVYKNYKNVLERYHFDPSNIWNCDETGITTVHVPPKILAPKGKKQIGSITSAERGNNVTMIAAINATGNSISPLLVFPHAKFKDYMLNNCPPGSVGAANKSGWSNEVIFVQFLEHFISNVRPSIKKPVLLLIDNHESHVNISVIELAKKSGIVLMTFHPHTTHKMQPLDRGVFGPFKTFYNNAMNNWMISPGNAGKPVTIYDISYLVGQAYLHAFVPNNIINSFKCTGFYPFNENIFTDIDFLAANVTDRPIVNTEACLSNEIIDVKTAPSSVPSTSSIVLGEIPTVSLPSRSIVSPEIIRPHPKAKLRKTNTSKRRNRKSCILTDTPEFKVILDSKSNNQQFKKTSSSKRKKMAKQIIFSQSDICLNDESSNEIDFGVNILDNESEIVSGDFLIVKLAGKKCSRFYVAEVLEVVGIVYKIKYLKKSGDFCNKFIREDDNLYDLELKDIIMKLPPPSIGHGSSKRQYLMFDVDLTICNS</sequence>
<evidence type="ECO:0000313" key="4">
    <source>
        <dbReference type="RefSeq" id="XP_065651909.1"/>
    </source>
</evidence>
<dbReference type="PANTHER" id="PTHR19303">
    <property type="entry name" value="TRANSPOSON"/>
    <property type="match status" value="1"/>
</dbReference>
<evidence type="ECO:0000259" key="2">
    <source>
        <dbReference type="PROSITE" id="PS51253"/>
    </source>
</evidence>
<dbReference type="Proteomes" id="UP001652625">
    <property type="component" value="Chromosome 04"/>
</dbReference>
<dbReference type="GeneID" id="136079670"/>
<keyword evidence="3" id="KW-1185">Reference proteome</keyword>
<gene>
    <name evidence="4" type="primary">LOC136079670</name>
</gene>
<dbReference type="PANTHER" id="PTHR19303:SF74">
    <property type="entry name" value="POGO TRANSPOSABLE ELEMENT WITH KRAB DOMAIN"/>
    <property type="match status" value="1"/>
</dbReference>
<name>A0ABM4BRY0_HYDVU</name>
<dbReference type="PROSITE" id="PS51253">
    <property type="entry name" value="HTH_CENPB"/>
    <property type="match status" value="1"/>
</dbReference>
<keyword evidence="1" id="KW-0238">DNA-binding</keyword>
<dbReference type="Pfam" id="PF03184">
    <property type="entry name" value="DDE_1"/>
    <property type="match status" value="1"/>
</dbReference>
<organism evidence="3 4">
    <name type="scientific">Hydra vulgaris</name>
    <name type="common">Hydra</name>
    <name type="synonym">Hydra attenuata</name>
    <dbReference type="NCBI Taxonomy" id="6087"/>
    <lineage>
        <taxon>Eukaryota</taxon>
        <taxon>Metazoa</taxon>
        <taxon>Cnidaria</taxon>
        <taxon>Hydrozoa</taxon>
        <taxon>Hydroidolina</taxon>
        <taxon>Anthoathecata</taxon>
        <taxon>Aplanulata</taxon>
        <taxon>Hydridae</taxon>
        <taxon>Hydra</taxon>
    </lineage>
</organism>
<proteinExistence type="predicted"/>
<evidence type="ECO:0000256" key="1">
    <source>
        <dbReference type="ARBA" id="ARBA00023125"/>
    </source>
</evidence>
<dbReference type="SUPFAM" id="SSF46689">
    <property type="entry name" value="Homeodomain-like"/>
    <property type="match status" value="1"/>
</dbReference>
<protein>
    <submittedName>
        <fullName evidence="4">Uncharacterized protein LOC136079670</fullName>
    </submittedName>
</protein>
<evidence type="ECO:0000313" key="3">
    <source>
        <dbReference type="Proteomes" id="UP001652625"/>
    </source>
</evidence>
<dbReference type="Pfam" id="PF03221">
    <property type="entry name" value="HTH_Tnp_Tc5"/>
    <property type="match status" value="1"/>
</dbReference>
<dbReference type="RefSeq" id="XP_065651909.1">
    <property type="nucleotide sequence ID" value="XM_065795837.1"/>
</dbReference>